<evidence type="ECO:0000313" key="2">
    <source>
        <dbReference type="Proteomes" id="UP000001396"/>
    </source>
</evidence>
<dbReference type="InParanoid" id="D3BMR1"/>
<protein>
    <submittedName>
        <fullName evidence="1">Uncharacterized protein</fullName>
    </submittedName>
</protein>
<dbReference type="Proteomes" id="UP000001396">
    <property type="component" value="Unassembled WGS sequence"/>
</dbReference>
<keyword evidence="2" id="KW-1185">Reference proteome</keyword>
<dbReference type="GeneID" id="31367951"/>
<dbReference type="EMBL" id="ADBJ01000043">
    <property type="protein sequence ID" value="EFA77273.1"/>
    <property type="molecule type" value="Genomic_DNA"/>
</dbReference>
<reference evidence="1 2" key="1">
    <citation type="journal article" date="2011" name="Genome Res.">
        <title>Phylogeny-wide analysis of social amoeba genomes highlights ancient origins for complex intercellular communication.</title>
        <authorList>
            <person name="Heidel A.J."/>
            <person name="Lawal H.M."/>
            <person name="Felder M."/>
            <person name="Schilde C."/>
            <person name="Helps N.R."/>
            <person name="Tunggal B."/>
            <person name="Rivero F."/>
            <person name="John U."/>
            <person name="Schleicher M."/>
            <person name="Eichinger L."/>
            <person name="Platzer M."/>
            <person name="Noegel A.A."/>
            <person name="Schaap P."/>
            <person name="Gloeckner G."/>
        </authorList>
    </citation>
    <scope>NUCLEOTIDE SEQUENCE [LARGE SCALE GENOMIC DNA]</scope>
    <source>
        <strain evidence="2">ATCC 26659 / Pp 5 / PN500</strain>
    </source>
</reference>
<dbReference type="RefSeq" id="XP_020429402.1">
    <property type="nucleotide sequence ID" value="XM_020583215.1"/>
</dbReference>
<gene>
    <name evidence="1" type="ORF">PPL_12484</name>
</gene>
<sequence>MIQEYENNNNPNSIDYEGYFEMLKENKDLKIQQENNNLYENQPSSSSSSTRNENTISQQAIILSIPINKTICIDTNQYVNENSFDNNTPTDSIPKEKNTRSDEITLQISDLFMTQQSVCLKYNLPNSSKLSKRFLRYTWGRYRTIKNTSSDRKYQQKTKKLCKCLKKMLDSKIVWPYRLVTTSEKTLKKRLNVSIESLQRYWLIIYSGPIVI</sequence>
<name>D3BMR1_HETP5</name>
<evidence type="ECO:0000313" key="1">
    <source>
        <dbReference type="EMBL" id="EFA77273.1"/>
    </source>
</evidence>
<organism evidence="1 2">
    <name type="scientific">Heterostelium pallidum (strain ATCC 26659 / Pp 5 / PN500)</name>
    <name type="common">Cellular slime mold</name>
    <name type="synonym">Polysphondylium pallidum</name>
    <dbReference type="NCBI Taxonomy" id="670386"/>
    <lineage>
        <taxon>Eukaryota</taxon>
        <taxon>Amoebozoa</taxon>
        <taxon>Evosea</taxon>
        <taxon>Eumycetozoa</taxon>
        <taxon>Dictyostelia</taxon>
        <taxon>Acytosteliales</taxon>
        <taxon>Acytosteliaceae</taxon>
        <taxon>Heterostelium</taxon>
    </lineage>
</organism>
<dbReference type="AlphaFoldDB" id="D3BMR1"/>
<proteinExistence type="predicted"/>
<comment type="caution">
    <text evidence="1">The sequence shown here is derived from an EMBL/GenBank/DDBJ whole genome shotgun (WGS) entry which is preliminary data.</text>
</comment>
<accession>D3BMR1</accession>